<dbReference type="Proteomes" id="UP000694844">
    <property type="component" value="Chromosome 4"/>
</dbReference>
<protein>
    <submittedName>
        <fullName evidence="7">Complement C1q-like protein 4</fullName>
    </submittedName>
</protein>
<dbReference type="InterPro" id="IPR001073">
    <property type="entry name" value="C1q_dom"/>
</dbReference>
<evidence type="ECO:0000256" key="2">
    <source>
        <dbReference type="ARBA" id="ARBA00022525"/>
    </source>
</evidence>
<feature type="domain" description="C1q" evidence="5">
    <location>
        <begin position="76"/>
        <end position="211"/>
    </location>
</feature>
<name>A0A8B8E2N7_CRAVI</name>
<feature type="signal peptide" evidence="4">
    <location>
        <begin position="1"/>
        <end position="21"/>
    </location>
</feature>
<dbReference type="OrthoDB" id="6093123at2759"/>
<evidence type="ECO:0000256" key="4">
    <source>
        <dbReference type="SAM" id="SignalP"/>
    </source>
</evidence>
<dbReference type="PANTHER" id="PTHR22923:SF116">
    <property type="entry name" value="C1Q DOMAIN-CONTAINING PROTEIN"/>
    <property type="match status" value="1"/>
</dbReference>
<sequence length="211" mass="23299">MSVVLIYVALVVSMIVSGASSGYVETTNLSSDAILRKQGEEIETLKRQVSQLSQLIGQCDCQANRQDIENRDRRLNQANQVAFYTYLSHNLQNLGNYHPIVFDHVHINEGNAYSSVDGELIAPVPGLYVFSWTIASADRTCMETELMKNQEIIGHLISDACEHDDWAYSSGTAVTRLGVGDRVYVRTAVTHTHNVFGTGLGTSSFTGFLLH</sequence>
<dbReference type="SMART" id="SM00110">
    <property type="entry name" value="C1Q"/>
    <property type="match status" value="1"/>
</dbReference>
<dbReference type="RefSeq" id="XP_022334038.1">
    <property type="nucleotide sequence ID" value="XM_022478330.1"/>
</dbReference>
<keyword evidence="3 4" id="KW-0732">Signal</keyword>
<dbReference type="AlphaFoldDB" id="A0A8B8E2N7"/>
<dbReference type="InterPro" id="IPR050822">
    <property type="entry name" value="Cerebellin_Synaptic_Org"/>
</dbReference>
<feature type="chain" id="PRO_5034493861" evidence="4">
    <location>
        <begin position="22"/>
        <end position="211"/>
    </location>
</feature>
<dbReference type="SUPFAM" id="SSF49842">
    <property type="entry name" value="TNF-like"/>
    <property type="match status" value="1"/>
</dbReference>
<dbReference type="PROSITE" id="PS50871">
    <property type="entry name" value="C1Q"/>
    <property type="match status" value="1"/>
</dbReference>
<evidence type="ECO:0000256" key="1">
    <source>
        <dbReference type="ARBA" id="ARBA00004613"/>
    </source>
</evidence>
<accession>A0A8B8E2N7</accession>
<proteinExistence type="predicted"/>
<dbReference type="KEGG" id="cvn:111131011"/>
<comment type="subcellular location">
    <subcellularLocation>
        <location evidence="1">Secreted</location>
    </subcellularLocation>
</comment>
<keyword evidence="2" id="KW-0964">Secreted</keyword>
<dbReference type="Pfam" id="PF00386">
    <property type="entry name" value="C1q"/>
    <property type="match status" value="1"/>
</dbReference>
<dbReference type="PRINTS" id="PR00007">
    <property type="entry name" value="COMPLEMNTC1Q"/>
</dbReference>
<dbReference type="Gene3D" id="2.60.120.40">
    <property type="match status" value="1"/>
</dbReference>
<evidence type="ECO:0000313" key="6">
    <source>
        <dbReference type="Proteomes" id="UP000694844"/>
    </source>
</evidence>
<evidence type="ECO:0000259" key="5">
    <source>
        <dbReference type="PROSITE" id="PS50871"/>
    </source>
</evidence>
<evidence type="ECO:0000256" key="3">
    <source>
        <dbReference type="ARBA" id="ARBA00022729"/>
    </source>
</evidence>
<keyword evidence="6" id="KW-1185">Reference proteome</keyword>
<reference evidence="7" key="1">
    <citation type="submission" date="2025-08" db="UniProtKB">
        <authorList>
            <consortium name="RefSeq"/>
        </authorList>
    </citation>
    <scope>IDENTIFICATION</scope>
    <source>
        <tissue evidence="7">Whole sample</tissue>
    </source>
</reference>
<evidence type="ECO:0000313" key="7">
    <source>
        <dbReference type="RefSeq" id="XP_022334038.1"/>
    </source>
</evidence>
<dbReference type="PANTHER" id="PTHR22923">
    <property type="entry name" value="CEREBELLIN-RELATED"/>
    <property type="match status" value="1"/>
</dbReference>
<dbReference type="GeneID" id="111131011"/>
<gene>
    <name evidence="7" type="primary">LOC111131011</name>
</gene>
<dbReference type="InterPro" id="IPR008983">
    <property type="entry name" value="Tumour_necrosis_fac-like_dom"/>
</dbReference>
<organism evidence="6 7">
    <name type="scientific">Crassostrea virginica</name>
    <name type="common">Eastern oyster</name>
    <dbReference type="NCBI Taxonomy" id="6565"/>
    <lineage>
        <taxon>Eukaryota</taxon>
        <taxon>Metazoa</taxon>
        <taxon>Spiralia</taxon>
        <taxon>Lophotrochozoa</taxon>
        <taxon>Mollusca</taxon>
        <taxon>Bivalvia</taxon>
        <taxon>Autobranchia</taxon>
        <taxon>Pteriomorphia</taxon>
        <taxon>Ostreida</taxon>
        <taxon>Ostreoidea</taxon>
        <taxon>Ostreidae</taxon>
        <taxon>Crassostrea</taxon>
    </lineage>
</organism>
<dbReference type="GO" id="GO:0005576">
    <property type="term" value="C:extracellular region"/>
    <property type="evidence" value="ECO:0007669"/>
    <property type="project" value="UniProtKB-SubCell"/>
</dbReference>